<accession>A0A6J3J3Q6</accession>
<sequence>MDRAPSWAAHTRLGGFGRKLERLQAPAPSRPCRTPSTAPPAGARQILTREDYGAGRSTPPIPTPGAEYCEGKKRKGGTSELRLHFSGLPAGSRATLPLTRELFAGGPLRGFSCQEARASTPLSRSLRGTPGQAETDLGPGHSTRPARGSRPRLCEVGSGPRLAGRKEPGGTLGLEAVESWAAPGWEPAARSPTRRGNLHRDWSRCFLPRRSLLVEIK</sequence>
<proteinExistence type="predicted"/>
<evidence type="ECO:0000313" key="4">
    <source>
        <dbReference type="RefSeq" id="XP_032149025.1"/>
    </source>
</evidence>
<organism evidence="2 4">
    <name type="scientific">Sapajus apella</name>
    <name type="common">Brown-capped capuchin</name>
    <name type="synonym">Cebus apella</name>
    <dbReference type="NCBI Taxonomy" id="9515"/>
    <lineage>
        <taxon>Eukaryota</taxon>
        <taxon>Metazoa</taxon>
        <taxon>Chordata</taxon>
        <taxon>Craniata</taxon>
        <taxon>Vertebrata</taxon>
        <taxon>Euteleostomi</taxon>
        <taxon>Mammalia</taxon>
        <taxon>Eutheria</taxon>
        <taxon>Euarchontoglires</taxon>
        <taxon>Primates</taxon>
        <taxon>Haplorrhini</taxon>
        <taxon>Platyrrhini</taxon>
        <taxon>Cebidae</taxon>
        <taxon>Cebinae</taxon>
        <taxon>Sapajus</taxon>
    </lineage>
</organism>
<dbReference type="RefSeq" id="XP_032149025.1">
    <property type="nucleotide sequence ID" value="XM_032293134.1"/>
</dbReference>
<dbReference type="RefSeq" id="XP_032149024.1">
    <property type="nucleotide sequence ID" value="XM_032293133.1"/>
</dbReference>
<dbReference type="AlphaFoldDB" id="A0A6J3J3Q6"/>
<name>A0A6J3J3Q6_SAPAP</name>
<reference evidence="3 4" key="1">
    <citation type="submission" date="2025-04" db="UniProtKB">
        <authorList>
            <consortium name="RefSeq"/>
        </authorList>
    </citation>
    <scope>IDENTIFICATION</scope>
    <source>
        <tissue evidence="3 4">Blood</tissue>
    </source>
</reference>
<gene>
    <name evidence="3 4" type="primary">LOC116561377</name>
</gene>
<dbReference type="Proteomes" id="UP000504640">
    <property type="component" value="Unplaced"/>
</dbReference>
<dbReference type="GeneID" id="116561377"/>
<protein>
    <submittedName>
        <fullName evidence="3 4">Uncharacterized protein LOC116561377</fullName>
    </submittedName>
</protein>
<evidence type="ECO:0000313" key="3">
    <source>
        <dbReference type="RefSeq" id="XP_032149024.1"/>
    </source>
</evidence>
<keyword evidence="2" id="KW-1185">Reference proteome</keyword>
<evidence type="ECO:0000313" key="2">
    <source>
        <dbReference type="Proteomes" id="UP000504640"/>
    </source>
</evidence>
<feature type="region of interest" description="Disordered" evidence="1">
    <location>
        <begin position="116"/>
        <end position="170"/>
    </location>
</feature>
<feature type="region of interest" description="Disordered" evidence="1">
    <location>
        <begin position="1"/>
        <end position="66"/>
    </location>
</feature>
<evidence type="ECO:0000256" key="1">
    <source>
        <dbReference type="SAM" id="MobiDB-lite"/>
    </source>
</evidence>